<keyword evidence="1" id="KW-0479">Metal-binding</keyword>
<feature type="non-terminal residue" evidence="3">
    <location>
        <position position="71"/>
    </location>
</feature>
<dbReference type="AlphaFoldDB" id="A0A699KPP8"/>
<dbReference type="PANTHER" id="PTHR32494:SF19">
    <property type="entry name" value="ALLANTOATE DEIMINASE-RELATED"/>
    <property type="match status" value="1"/>
</dbReference>
<gene>
    <name evidence="3" type="ORF">Tci_673042</name>
</gene>
<dbReference type="Gene3D" id="3.40.630.10">
    <property type="entry name" value="Zn peptidases"/>
    <property type="match status" value="1"/>
</dbReference>
<dbReference type="EMBL" id="BKCJ010532958">
    <property type="protein sequence ID" value="GFB01071.1"/>
    <property type="molecule type" value="Genomic_DNA"/>
</dbReference>
<keyword evidence="2" id="KW-0378">Hydrolase</keyword>
<dbReference type="GO" id="GO:0046872">
    <property type="term" value="F:metal ion binding"/>
    <property type="evidence" value="ECO:0007669"/>
    <property type="project" value="UniProtKB-KW"/>
</dbReference>
<evidence type="ECO:0000256" key="2">
    <source>
        <dbReference type="ARBA" id="ARBA00022801"/>
    </source>
</evidence>
<evidence type="ECO:0000256" key="1">
    <source>
        <dbReference type="ARBA" id="ARBA00022723"/>
    </source>
</evidence>
<proteinExistence type="predicted"/>
<organism evidence="3">
    <name type="scientific">Tanacetum cinerariifolium</name>
    <name type="common">Dalmatian daisy</name>
    <name type="synonym">Chrysanthemum cinerariifolium</name>
    <dbReference type="NCBI Taxonomy" id="118510"/>
    <lineage>
        <taxon>Eukaryota</taxon>
        <taxon>Viridiplantae</taxon>
        <taxon>Streptophyta</taxon>
        <taxon>Embryophyta</taxon>
        <taxon>Tracheophyta</taxon>
        <taxon>Spermatophyta</taxon>
        <taxon>Magnoliopsida</taxon>
        <taxon>eudicotyledons</taxon>
        <taxon>Gunneridae</taxon>
        <taxon>Pentapetalae</taxon>
        <taxon>asterids</taxon>
        <taxon>campanulids</taxon>
        <taxon>Asterales</taxon>
        <taxon>Asteraceae</taxon>
        <taxon>Asteroideae</taxon>
        <taxon>Anthemideae</taxon>
        <taxon>Anthemidinae</taxon>
        <taxon>Tanacetum</taxon>
    </lineage>
</organism>
<dbReference type="GO" id="GO:0016813">
    <property type="term" value="F:hydrolase activity, acting on carbon-nitrogen (but not peptide) bonds, in linear amidines"/>
    <property type="evidence" value="ECO:0007669"/>
    <property type="project" value="InterPro"/>
</dbReference>
<comment type="caution">
    <text evidence="3">The sequence shown here is derived from an EMBL/GenBank/DDBJ whole genome shotgun (WGS) entry which is preliminary data.</text>
</comment>
<accession>A0A699KPP8</accession>
<dbReference type="PANTHER" id="PTHR32494">
    <property type="entry name" value="ALLANTOATE DEIMINASE-RELATED"/>
    <property type="match status" value="1"/>
</dbReference>
<name>A0A699KPP8_TANCI</name>
<dbReference type="InterPro" id="IPR010158">
    <property type="entry name" value="Amidase_Cbmase"/>
</dbReference>
<sequence length="71" mass="8378">MLSWEMYMTTQVIKVHIEQRLAFESMDLALTVVKSIAKQTRIKVTMRGYQRHATTVPTFIRQYPMAMIFLP</sequence>
<reference evidence="3" key="1">
    <citation type="journal article" date="2019" name="Sci. Rep.">
        <title>Draft genome of Tanacetum cinerariifolium, the natural source of mosquito coil.</title>
        <authorList>
            <person name="Yamashiro T."/>
            <person name="Shiraishi A."/>
            <person name="Satake H."/>
            <person name="Nakayama K."/>
        </authorList>
    </citation>
    <scope>NUCLEOTIDE SEQUENCE</scope>
</reference>
<evidence type="ECO:0000313" key="3">
    <source>
        <dbReference type="EMBL" id="GFB01071.1"/>
    </source>
</evidence>
<protein>
    <submittedName>
        <fullName evidence="3">Allantoate deiminase</fullName>
    </submittedName>
</protein>